<dbReference type="GO" id="GO:0005886">
    <property type="term" value="C:plasma membrane"/>
    <property type="evidence" value="ECO:0007669"/>
    <property type="project" value="UniProtKB-SubCell"/>
</dbReference>
<name>A0A161HW95_ANAPH</name>
<feature type="compositionally biased region" description="Basic and acidic residues" evidence="7">
    <location>
        <begin position="1309"/>
        <end position="1318"/>
    </location>
</feature>
<feature type="compositionally biased region" description="Low complexity" evidence="7">
    <location>
        <begin position="1290"/>
        <end position="1308"/>
    </location>
</feature>
<feature type="transmembrane region" description="Helical" evidence="8">
    <location>
        <begin position="852"/>
        <end position="873"/>
    </location>
</feature>
<reference evidence="10 11" key="1">
    <citation type="journal article" date="2013" name="Pathogens">
        <title>An Emerging Tick-Borne Disease of Humans Is Caused by a Subset of Strains with Conserved Genome Structure.</title>
        <authorList>
            <person name="Barbet A.F."/>
            <person name="Al-Khedery B."/>
            <person name="Stuen S."/>
            <person name="Granquist E.G."/>
            <person name="Felsheim R.F."/>
            <person name="Munderloh U.G."/>
        </authorList>
    </citation>
    <scope>NUCLEOTIDE SEQUENCE [LARGE SCALE GENOMIC DNA]</scope>
    <source>
        <strain evidence="10 11">Norway variant2</strain>
    </source>
</reference>
<feature type="transmembrane region" description="Helical" evidence="8">
    <location>
        <begin position="954"/>
        <end position="982"/>
    </location>
</feature>
<gene>
    <name evidence="10" type="ORF">P029_01625</name>
</gene>
<dbReference type="RefSeq" id="WP_052344085.1">
    <property type="nucleotide sequence ID" value="NZ_CP015376.1"/>
</dbReference>
<keyword evidence="6 8" id="KW-0472">Membrane</keyword>
<evidence type="ECO:0000256" key="3">
    <source>
        <dbReference type="ARBA" id="ARBA00022692"/>
    </source>
</evidence>
<feature type="compositionally biased region" description="Basic and acidic residues" evidence="7">
    <location>
        <begin position="1470"/>
        <end position="1484"/>
    </location>
</feature>
<evidence type="ECO:0000256" key="7">
    <source>
        <dbReference type="SAM" id="MobiDB-lite"/>
    </source>
</evidence>
<evidence type="ECO:0000256" key="5">
    <source>
        <dbReference type="ARBA" id="ARBA00022989"/>
    </source>
</evidence>
<proteinExistence type="inferred from homology"/>
<accession>A0A161HW95</accession>
<feature type="chain" id="PRO_5007822798" description="Type IV secretion system protein" evidence="9">
    <location>
        <begin position="20"/>
        <end position="1520"/>
    </location>
</feature>
<evidence type="ECO:0000256" key="4">
    <source>
        <dbReference type="ARBA" id="ARBA00022729"/>
    </source>
</evidence>
<comment type="subcellular location">
    <subcellularLocation>
        <location evidence="1">Cell membrane</location>
        <topology evidence="1">Multi-pass membrane protein</topology>
    </subcellularLocation>
</comment>
<feature type="compositionally biased region" description="Basic and acidic residues" evidence="7">
    <location>
        <begin position="1390"/>
        <end position="1399"/>
    </location>
</feature>
<keyword evidence="4 9" id="KW-0732">Signal</keyword>
<evidence type="ECO:0008006" key="12">
    <source>
        <dbReference type="Google" id="ProtNLM"/>
    </source>
</evidence>
<feature type="transmembrane region" description="Helical" evidence="8">
    <location>
        <begin position="821"/>
        <end position="845"/>
    </location>
</feature>
<evidence type="ECO:0000256" key="8">
    <source>
        <dbReference type="SAM" id="Phobius"/>
    </source>
</evidence>
<dbReference type="OrthoDB" id="7164951at2"/>
<dbReference type="PROSITE" id="PS51257">
    <property type="entry name" value="PROKAR_LIPOPROTEIN"/>
    <property type="match status" value="1"/>
</dbReference>
<feature type="compositionally biased region" description="Low complexity" evidence="7">
    <location>
        <begin position="1454"/>
        <end position="1465"/>
    </location>
</feature>
<feature type="transmembrane region" description="Helical" evidence="8">
    <location>
        <begin position="918"/>
        <end position="948"/>
    </location>
</feature>
<feature type="signal peptide" evidence="9">
    <location>
        <begin position="1"/>
        <end position="19"/>
    </location>
</feature>
<feature type="transmembrane region" description="Helical" evidence="8">
    <location>
        <begin position="994"/>
        <end position="1016"/>
    </location>
</feature>
<feature type="compositionally biased region" description="Low complexity" evidence="7">
    <location>
        <begin position="1330"/>
        <end position="1348"/>
    </location>
</feature>
<feature type="compositionally biased region" description="Low complexity" evidence="7">
    <location>
        <begin position="1412"/>
        <end position="1423"/>
    </location>
</feature>
<dbReference type="GO" id="GO:0030255">
    <property type="term" value="P:protein secretion by the type IV secretion system"/>
    <property type="evidence" value="ECO:0007669"/>
    <property type="project" value="InterPro"/>
</dbReference>
<feature type="compositionally biased region" description="Polar residues" evidence="7">
    <location>
        <begin position="1193"/>
        <end position="1202"/>
    </location>
</feature>
<dbReference type="EMBL" id="CP015376">
    <property type="protein sequence ID" value="ANC34100.1"/>
    <property type="molecule type" value="Genomic_DNA"/>
</dbReference>
<feature type="region of interest" description="Disordered" evidence="7">
    <location>
        <begin position="1167"/>
        <end position="1520"/>
    </location>
</feature>
<dbReference type="Pfam" id="PF04610">
    <property type="entry name" value="TrbL"/>
    <property type="match status" value="1"/>
</dbReference>
<keyword evidence="5 8" id="KW-1133">Transmembrane helix</keyword>
<organism evidence="10 11">
    <name type="scientific">Anaplasma phagocytophilum str. Norway variant2</name>
    <dbReference type="NCBI Taxonomy" id="1392507"/>
    <lineage>
        <taxon>Bacteria</taxon>
        <taxon>Pseudomonadati</taxon>
        <taxon>Pseudomonadota</taxon>
        <taxon>Alphaproteobacteria</taxon>
        <taxon>Rickettsiales</taxon>
        <taxon>Anaplasmataceae</taxon>
        <taxon>Anaplasma</taxon>
        <taxon>phagocytophilum group</taxon>
    </lineage>
</organism>
<evidence type="ECO:0000313" key="10">
    <source>
        <dbReference type="EMBL" id="ANC34100.1"/>
    </source>
</evidence>
<reference evidence="10 11" key="2">
    <citation type="journal article" date="2014" name="Pathogens">
        <title>Comparative Genomics Identifies a Potential Marker of Human-Virulent Anaplasma phagocytophilum.</title>
        <authorList>
            <person name="Al-Khedery B."/>
            <person name="Barbet A.F."/>
        </authorList>
    </citation>
    <scope>NUCLEOTIDE SEQUENCE [LARGE SCALE GENOMIC DNA]</scope>
    <source>
        <strain evidence="10 11">Norway variant2</strain>
    </source>
</reference>
<feature type="compositionally biased region" description="Basic and acidic residues" evidence="7">
    <location>
        <begin position="1167"/>
        <end position="1179"/>
    </location>
</feature>
<dbReference type="InterPro" id="IPR007688">
    <property type="entry name" value="Conjugal_tfr_TrbL/VirB6"/>
</dbReference>
<sequence length="1520" mass="162803">MLLRRLLLFIAIVVLSSCGGTCIEPGAGVSSSSQEVQVPVYPDGADHNRPVTYWVHSGYRVGEKDELKITVDRTIDLCPLDTKAKPVAIKMYPEHFSTPSTEFYDTYIDVQEGDQLRFSSVLYDLSFPDCKEISSEHSPVIFHNNEVIFQDSSCKKAVEIEELCLSGATSEVLGDGSKKGLLHVKDAKGNCKELPAGVQIPRVGGSIIQTPRMQFPLGYIGVVDSSVSGELSFSYNNVITNGRIHDARVPKINMSPKLDEESCALLKESNITLRLSNIDSVDQLKDRDAHNKHERSYTYGSNKAFTTGKRFSKPLETEEEKKQREKEEKIAALLSEYTEYDLNCHCGYVCKPSNQVDDDCIRSIVTVMDGNVVCPTQTKFNGKDHEEDAGNQQHNIPDIRGDLSPEAFARSVSSLTGQRFGQNDVAQNDSVISVEKAYELAEGVIAVIVSIENGKKIPEGEVAKYCNDHQEKCKYLPEGIKSLKSSQSGLTFEKGSLKLDSDYIAPGSGRLYLAYWPYFGELGKKVKERKGREATVAAASGSSSQSGLTVSRAKNYSENSLLSALAQRRFFWKQDMSSGSGGFLSSNDAGNTYVPLSRDEGITTISYSIASAAMPVSAGNTASERRISVARTGEDIAVQGFYSLNVHRTCYATSGQKLYMYIGDTPPTALPGKQLGAIPLDFEKINSSKGDKEEKEWSYKINSGAKKQQGYIYFGVDVDPGYEAKLKQANNSDNYYAVHLWVPKWTPIFSSFFNFLQGVLLHVLYGTDLPTMGQDTKAVEASKVIGRAMSPEYIGIQGGGQQKKAGVVQQIYNNQVSTKPFWFAVRALLVLYLMFSVLGYIIGIIQVTKHDIFVRIAKIALIITLVSPGSWKFFTEHCFSIFILGIPDIISAFNGYLGGDSSFAFLDSTLGIMLTSEFWLRMLSLFMAGPVGWLAFIGIIWALFSFFLAMMRAIILYLFIMVGLAFLLTLAPIFITFLLFQVTKGLFDGWLKMLVNFMLQPIILFAALAFLNQVIITSLHAVTDFAACESCAVGFNISSKDSKAAPGQSDICIIPALLPMGYAFELPVSDRIREGLARGDIGFMGLPFSMAMLMVLILACKATREFGDIAEVMAHSISGSVSGMTAAAVGATQSMLSVVGLDDATQHLIRSAVAMDPVASDKVRFDAEDSVQPRHDGVKDNSGADSPGKEGSDSVQGASNTRGAGAGEGPGAPVDNDGSNVGRSGEDNVSGGDRGGDIRRPGGGSSGSMQAGRPQFEDLLSDDPGINNRVNAFREYRPGDGGVGEDDRISGSTTAGSGISGDAAGVDARVSHSREYRPGDGGVGEDDRISGSTTAGSGISGDAAGVDARVSHSREYRPGDGGIGEGEDRVYGSTTAGSGISGDAAGVDARGGHAREHQPADVGVGEDADRVSGSATAGSGISGDEAGVDARGDHAREHRPADVGVGGEDADRVSGSATAGSGISGDEAGVDARGDHSREHRLEDGDTGAGVDNSDASADVNGDKVRGAVRDDLKDGKDDK</sequence>
<feature type="compositionally biased region" description="Basic and acidic residues" evidence="7">
    <location>
        <begin position="1428"/>
        <end position="1441"/>
    </location>
</feature>
<feature type="transmembrane region" description="Helical" evidence="8">
    <location>
        <begin position="1081"/>
        <end position="1100"/>
    </location>
</feature>
<protein>
    <recommendedName>
        <fullName evidence="12">Type IV secretion system protein</fullName>
    </recommendedName>
</protein>
<evidence type="ECO:0000256" key="1">
    <source>
        <dbReference type="ARBA" id="ARBA00004651"/>
    </source>
</evidence>
<evidence type="ECO:0000256" key="6">
    <source>
        <dbReference type="ARBA" id="ARBA00023136"/>
    </source>
</evidence>
<keyword evidence="3 8" id="KW-0812">Transmembrane</keyword>
<dbReference type="Proteomes" id="UP000053801">
    <property type="component" value="Chromosome"/>
</dbReference>
<feature type="compositionally biased region" description="Basic and acidic residues" evidence="7">
    <location>
        <begin position="1349"/>
        <end position="1358"/>
    </location>
</feature>
<evidence type="ECO:0000313" key="11">
    <source>
        <dbReference type="Proteomes" id="UP000053801"/>
    </source>
</evidence>
<feature type="compositionally biased region" description="Basic and acidic residues" evidence="7">
    <location>
        <begin position="1501"/>
        <end position="1520"/>
    </location>
</feature>
<evidence type="ECO:0000256" key="9">
    <source>
        <dbReference type="SAM" id="SignalP"/>
    </source>
</evidence>
<evidence type="ECO:0000256" key="2">
    <source>
        <dbReference type="ARBA" id="ARBA00007802"/>
    </source>
</evidence>
<comment type="similarity">
    <text evidence="2">Belongs to the TrbL/VirB6 family.</text>
</comment>